<dbReference type="Proteomes" id="UP000250140">
    <property type="component" value="Unassembled WGS sequence"/>
</dbReference>
<keyword evidence="1" id="KW-0677">Repeat</keyword>
<evidence type="ECO:0000313" key="4">
    <source>
        <dbReference type="EMBL" id="OCL01719.1"/>
    </source>
</evidence>
<dbReference type="PRINTS" id="PR01415">
    <property type="entry name" value="ANKYRIN"/>
</dbReference>
<evidence type="ECO:0000313" key="5">
    <source>
        <dbReference type="Proteomes" id="UP000250140"/>
    </source>
</evidence>
<dbReference type="Pfam" id="PF24883">
    <property type="entry name" value="NPHP3_N"/>
    <property type="match status" value="1"/>
</dbReference>
<dbReference type="SUPFAM" id="SSF52540">
    <property type="entry name" value="P-loop containing nucleoside triphosphate hydrolases"/>
    <property type="match status" value="1"/>
</dbReference>
<accession>A0A8E2EN44</accession>
<feature type="repeat" description="ANK" evidence="2">
    <location>
        <begin position="671"/>
        <end position="705"/>
    </location>
</feature>
<evidence type="ECO:0000256" key="1">
    <source>
        <dbReference type="ARBA" id="ARBA00022737"/>
    </source>
</evidence>
<dbReference type="EMBL" id="KV751087">
    <property type="protein sequence ID" value="OCL01719.1"/>
    <property type="molecule type" value="Genomic_DNA"/>
</dbReference>
<keyword evidence="2" id="KW-0040">ANK repeat</keyword>
<proteinExistence type="predicted"/>
<dbReference type="AlphaFoldDB" id="A0A8E2EN44"/>
<keyword evidence="5" id="KW-1185">Reference proteome</keyword>
<dbReference type="PANTHER" id="PTHR10039:SF5">
    <property type="entry name" value="NACHT DOMAIN-CONTAINING PROTEIN"/>
    <property type="match status" value="1"/>
</dbReference>
<feature type="repeat" description="ANK" evidence="2">
    <location>
        <begin position="706"/>
        <end position="738"/>
    </location>
</feature>
<dbReference type="Gene3D" id="1.25.40.20">
    <property type="entry name" value="Ankyrin repeat-containing domain"/>
    <property type="match status" value="1"/>
</dbReference>
<gene>
    <name evidence="4" type="ORF">AOQ84DRAFT_426547</name>
</gene>
<feature type="non-terminal residue" evidence="4">
    <location>
        <position position="1"/>
    </location>
</feature>
<dbReference type="InterPro" id="IPR002110">
    <property type="entry name" value="Ankyrin_rpt"/>
</dbReference>
<dbReference type="OrthoDB" id="194358at2759"/>
<organism evidence="4 5">
    <name type="scientific">Glonium stellatum</name>
    <dbReference type="NCBI Taxonomy" id="574774"/>
    <lineage>
        <taxon>Eukaryota</taxon>
        <taxon>Fungi</taxon>
        <taxon>Dikarya</taxon>
        <taxon>Ascomycota</taxon>
        <taxon>Pezizomycotina</taxon>
        <taxon>Dothideomycetes</taxon>
        <taxon>Pleosporomycetidae</taxon>
        <taxon>Gloniales</taxon>
        <taxon>Gloniaceae</taxon>
        <taxon>Glonium</taxon>
    </lineage>
</organism>
<protein>
    <recommendedName>
        <fullName evidence="3">Nephrocystin 3-like N-terminal domain-containing protein</fullName>
    </recommendedName>
</protein>
<sequence length="758" mass="86704">MCRFAGFNDVEYKKVAAALNRIISNVSRKPREGEPPSLSEEQKRKLLDSLRFNQINARQRTIKNAHTKTCEWLLQKSEYLEWLDVTKLAEHHGLLWIKGKPGAGKSTLMKYALVNAQGAIKDRIVLSFFFNARGEDLEKSTLGMYRSLLLQLLKQVPKLQHILDSLRLTAWASSGHHQWSIESLKELFRKAVQSLREFSLACFIDALDECDEDQIRDMISFFESIGELAVLAGIRFHVCVSSRHYPHITIRKGLYLILEGQEGHNQDITNYLDGELKIGHSKLAEQIRGELQEKASGIFMWVVLVVNLLNKEYDCGRIHALRQRLRDIPSDLHELFRDILTRNSDKRNELLLCIQWVLFARHPLNPEQLYFAILSGIDPNIPLSWNRDELTMAAIKRFILDSSKGLAETTGSETVQFIHESVRDFLLKEDGLGELWPGIGKNFRGQSHEQLKQCCLAYMDVDIAAHLDLSKPLPKLSFIEAVTLRRSVTQEFPFLEYAIRNVLYHANIAGGDNVAQGDFIQRFQLINWIRLYNLLEEHEVRRYTPKASLLYILAEYNMPNLIRVHPHKLSYLKVEDGRYGMPLFAALTTGSNEAIRAFMKAEIENQSTSSLLHELHDQHCQGRNKKVKRGHNFEPLRDRNILSYVVKHEDEVLFTFLLEAGKVAPDSKDSDGRTPLSLAAENGYSEANCLKLLLDKGADPDSKDNYGRTPLSWAAQYGQNNNLKLLLDKGADPDFKDNDGRTPLSWAAQLGYEKFLKL</sequence>
<dbReference type="InterPro" id="IPR056884">
    <property type="entry name" value="NPHP3-like_N"/>
</dbReference>
<dbReference type="PANTHER" id="PTHR10039">
    <property type="entry name" value="AMELOGENIN"/>
    <property type="match status" value="1"/>
</dbReference>
<evidence type="ECO:0000259" key="3">
    <source>
        <dbReference type="Pfam" id="PF24883"/>
    </source>
</evidence>
<evidence type="ECO:0000256" key="2">
    <source>
        <dbReference type="PROSITE-ProRule" id="PRU00023"/>
    </source>
</evidence>
<dbReference type="PROSITE" id="PS50088">
    <property type="entry name" value="ANK_REPEAT"/>
    <property type="match status" value="2"/>
</dbReference>
<dbReference type="Pfam" id="PF12796">
    <property type="entry name" value="Ank_2"/>
    <property type="match status" value="1"/>
</dbReference>
<reference evidence="4 5" key="1">
    <citation type="journal article" date="2016" name="Nat. Commun.">
        <title>Ectomycorrhizal ecology is imprinted in the genome of the dominant symbiotic fungus Cenococcum geophilum.</title>
        <authorList>
            <consortium name="DOE Joint Genome Institute"/>
            <person name="Peter M."/>
            <person name="Kohler A."/>
            <person name="Ohm R.A."/>
            <person name="Kuo A."/>
            <person name="Krutzmann J."/>
            <person name="Morin E."/>
            <person name="Arend M."/>
            <person name="Barry K.W."/>
            <person name="Binder M."/>
            <person name="Choi C."/>
            <person name="Clum A."/>
            <person name="Copeland A."/>
            <person name="Grisel N."/>
            <person name="Haridas S."/>
            <person name="Kipfer T."/>
            <person name="LaButti K."/>
            <person name="Lindquist E."/>
            <person name="Lipzen A."/>
            <person name="Maire R."/>
            <person name="Meier B."/>
            <person name="Mihaltcheva S."/>
            <person name="Molinier V."/>
            <person name="Murat C."/>
            <person name="Poggeler S."/>
            <person name="Quandt C.A."/>
            <person name="Sperisen C."/>
            <person name="Tritt A."/>
            <person name="Tisserant E."/>
            <person name="Crous P.W."/>
            <person name="Henrissat B."/>
            <person name="Nehls U."/>
            <person name="Egli S."/>
            <person name="Spatafora J.W."/>
            <person name="Grigoriev I.V."/>
            <person name="Martin F.M."/>
        </authorList>
    </citation>
    <scope>NUCLEOTIDE SEQUENCE [LARGE SCALE GENOMIC DNA]</scope>
    <source>
        <strain evidence="4 5">CBS 207.34</strain>
    </source>
</reference>
<feature type="domain" description="Nephrocystin 3-like N-terminal" evidence="3">
    <location>
        <begin position="69"/>
        <end position="243"/>
    </location>
</feature>
<dbReference type="PROSITE" id="PS50297">
    <property type="entry name" value="ANK_REP_REGION"/>
    <property type="match status" value="2"/>
</dbReference>
<dbReference type="Gene3D" id="3.40.50.300">
    <property type="entry name" value="P-loop containing nucleotide triphosphate hydrolases"/>
    <property type="match status" value="1"/>
</dbReference>
<dbReference type="InterPro" id="IPR036770">
    <property type="entry name" value="Ankyrin_rpt-contain_sf"/>
</dbReference>
<dbReference type="SMART" id="SM00248">
    <property type="entry name" value="ANK"/>
    <property type="match status" value="3"/>
</dbReference>
<name>A0A8E2EN44_9PEZI</name>
<dbReference type="SUPFAM" id="SSF48403">
    <property type="entry name" value="Ankyrin repeat"/>
    <property type="match status" value="1"/>
</dbReference>
<dbReference type="InterPro" id="IPR027417">
    <property type="entry name" value="P-loop_NTPase"/>
</dbReference>